<dbReference type="PANTHER" id="PTHR10492:SF57">
    <property type="entry name" value="ATP-DEPENDENT DNA HELICASE"/>
    <property type="match status" value="1"/>
</dbReference>
<organism evidence="2 3">
    <name type="scientific">Phytophthora cactorum</name>
    <dbReference type="NCBI Taxonomy" id="29920"/>
    <lineage>
        <taxon>Eukaryota</taxon>
        <taxon>Sar</taxon>
        <taxon>Stramenopiles</taxon>
        <taxon>Oomycota</taxon>
        <taxon>Peronosporomycetes</taxon>
        <taxon>Peronosporales</taxon>
        <taxon>Peronosporaceae</taxon>
        <taxon>Phytophthora</taxon>
    </lineage>
</organism>
<feature type="compositionally biased region" description="Basic and acidic residues" evidence="1">
    <location>
        <begin position="259"/>
        <end position="275"/>
    </location>
</feature>
<dbReference type="Proteomes" id="UP000251314">
    <property type="component" value="Unassembled WGS sequence"/>
</dbReference>
<name>A0A329RWH9_9STRA</name>
<dbReference type="OrthoDB" id="10406142at2759"/>
<proteinExistence type="predicted"/>
<evidence type="ECO:0000313" key="3">
    <source>
        <dbReference type="Proteomes" id="UP000251314"/>
    </source>
</evidence>
<evidence type="ECO:0000256" key="1">
    <source>
        <dbReference type="SAM" id="MobiDB-lite"/>
    </source>
</evidence>
<sequence>MVKFRTLKSLQDLIQANMYVVVDFDLPQLHEFPALVLNSLLRNNLIRREMEGYDHSVLQDIVNHEDQLNDGQQAIYDKVMETIIPVAVRETPAEAIEACLTSSDLWPSLRKLHLTENISQCLLQVGEGRHDVNWSLGCDFMKIPEGMLIENLPSEEIDEDEEGHAGAVPRGLTRIIDKMCVDINIPEIATDGCFANRTILTTTNAEVRRIDDAVAQRLEGEAHEYLSNDSVDEDDEANSFEPGVLHTINLSASTNAEEGLPHHDEAELKSGPRVV</sequence>
<accession>A0A329RWH9</accession>
<evidence type="ECO:0000313" key="2">
    <source>
        <dbReference type="EMBL" id="RAW27528.1"/>
    </source>
</evidence>
<dbReference type="PANTHER" id="PTHR10492">
    <property type="match status" value="1"/>
</dbReference>
<keyword evidence="3" id="KW-1185">Reference proteome</keyword>
<comment type="caution">
    <text evidence="2">The sequence shown here is derived from an EMBL/GenBank/DDBJ whole genome shotgun (WGS) entry which is preliminary data.</text>
</comment>
<gene>
    <name evidence="2" type="ORF">PC110_g16072</name>
</gene>
<feature type="region of interest" description="Disordered" evidence="1">
    <location>
        <begin position="255"/>
        <end position="275"/>
    </location>
</feature>
<dbReference type="STRING" id="29920.A0A329RWH9"/>
<dbReference type="VEuPathDB" id="FungiDB:PC110_g16072"/>
<dbReference type="EMBL" id="MJFZ01000555">
    <property type="protein sequence ID" value="RAW27528.1"/>
    <property type="molecule type" value="Genomic_DNA"/>
</dbReference>
<dbReference type="AlphaFoldDB" id="A0A329RWH9"/>
<protein>
    <submittedName>
        <fullName evidence="2">Uncharacterized protein</fullName>
    </submittedName>
</protein>
<reference evidence="2 3" key="1">
    <citation type="submission" date="2018-01" db="EMBL/GenBank/DDBJ databases">
        <title>Draft genome of the strawberry crown rot pathogen Phytophthora cactorum.</title>
        <authorList>
            <person name="Armitage A.D."/>
            <person name="Lysoe E."/>
            <person name="Nellist C.F."/>
            <person name="Harrison R.J."/>
            <person name="Brurberg M.B."/>
        </authorList>
    </citation>
    <scope>NUCLEOTIDE SEQUENCE [LARGE SCALE GENOMIC DNA]</scope>
    <source>
        <strain evidence="2 3">10300</strain>
    </source>
</reference>